<dbReference type="InterPro" id="IPR007397">
    <property type="entry name" value="F-box-assoc_dom"/>
</dbReference>
<reference evidence="2" key="1">
    <citation type="submission" date="2023-06" db="EMBL/GenBank/DDBJ databases">
        <authorList>
            <person name="Delattre M."/>
        </authorList>
    </citation>
    <scope>NUCLEOTIDE SEQUENCE</scope>
    <source>
        <strain evidence="2">AF72</strain>
    </source>
</reference>
<dbReference type="PANTHER" id="PTHR12125">
    <property type="entry name" value="F-BOX ONLY PROTEIN 6-LIKE PROTEIN"/>
    <property type="match status" value="1"/>
</dbReference>
<dbReference type="GO" id="GO:0006516">
    <property type="term" value="P:glycoprotein catabolic process"/>
    <property type="evidence" value="ECO:0007669"/>
    <property type="project" value="TreeGrafter"/>
</dbReference>
<dbReference type="SMART" id="SM01198">
    <property type="entry name" value="FBA"/>
    <property type="match status" value="1"/>
</dbReference>
<dbReference type="GO" id="GO:0005737">
    <property type="term" value="C:cytoplasm"/>
    <property type="evidence" value="ECO:0007669"/>
    <property type="project" value="UniProtKB-ARBA"/>
</dbReference>
<evidence type="ECO:0000259" key="1">
    <source>
        <dbReference type="PROSITE" id="PS51114"/>
    </source>
</evidence>
<dbReference type="Proteomes" id="UP001177023">
    <property type="component" value="Unassembled WGS sequence"/>
</dbReference>
<accession>A0AA36FY36</accession>
<feature type="non-terminal residue" evidence="2">
    <location>
        <position position="344"/>
    </location>
</feature>
<dbReference type="PANTHER" id="PTHR12125:SF5">
    <property type="entry name" value="F-BOX DOMAIN-CONTAINING PROTEIN"/>
    <property type="match status" value="1"/>
</dbReference>
<dbReference type="GO" id="GO:0036503">
    <property type="term" value="P:ERAD pathway"/>
    <property type="evidence" value="ECO:0007669"/>
    <property type="project" value="TreeGrafter"/>
</dbReference>
<dbReference type="InterPro" id="IPR008979">
    <property type="entry name" value="Galactose-bd-like_sf"/>
</dbReference>
<keyword evidence="3" id="KW-1185">Reference proteome</keyword>
<dbReference type="InterPro" id="IPR036047">
    <property type="entry name" value="F-box-like_dom_sf"/>
</dbReference>
<dbReference type="GO" id="GO:0019005">
    <property type="term" value="C:SCF ubiquitin ligase complex"/>
    <property type="evidence" value="ECO:0007669"/>
    <property type="project" value="TreeGrafter"/>
</dbReference>
<comment type="caution">
    <text evidence="2">The sequence shown here is derived from an EMBL/GenBank/DDBJ whole genome shotgun (WGS) entry which is preliminary data.</text>
</comment>
<organism evidence="2 3">
    <name type="scientific">Mesorhabditis spiculigera</name>
    <dbReference type="NCBI Taxonomy" id="96644"/>
    <lineage>
        <taxon>Eukaryota</taxon>
        <taxon>Metazoa</taxon>
        <taxon>Ecdysozoa</taxon>
        <taxon>Nematoda</taxon>
        <taxon>Chromadorea</taxon>
        <taxon>Rhabditida</taxon>
        <taxon>Rhabditina</taxon>
        <taxon>Rhabditomorpha</taxon>
        <taxon>Rhabditoidea</taxon>
        <taxon>Rhabditidae</taxon>
        <taxon>Mesorhabditinae</taxon>
        <taxon>Mesorhabditis</taxon>
    </lineage>
</organism>
<proteinExistence type="predicted"/>
<dbReference type="GO" id="GO:0061630">
    <property type="term" value="F:ubiquitin protein ligase activity"/>
    <property type="evidence" value="ECO:0007669"/>
    <property type="project" value="TreeGrafter"/>
</dbReference>
<dbReference type="AlphaFoldDB" id="A0AA36FY36"/>
<dbReference type="InterPro" id="IPR039752">
    <property type="entry name" value="F-box_only"/>
</dbReference>
<sequence length="344" mass="39921">MERIKNAFLSFTNPMPRGPNNEPKPDFAWFEIFLRCDYEELKNMSEVCRQFYHILDAEFWRSRCLMDGIDLPPQHVIEFAQKNDKYVDYLYLYHYAHKNNVNPYGENLLRDAPVNKTTAANFAGASDWMVYESRGCHYEEPPEGYNATPEMPESCLATSFRWGHRQLMVDLTRCGVEPWILDYLRPKIVVEELHAPRHDCGAIYKLKIAMRKEDEGMPRVEGDLAPSEKRGTVLTKQYEQWANQPWTTETLVFEKYPAGMRKATVVSCAKDTQFWAGNFGMKFTGTKLRLAFPDELHWYALDEIVDEPADEQPRNVRGPFRSLRIPLPTAAPLPRGSSPKRVNL</sequence>
<dbReference type="Gene3D" id="2.60.120.260">
    <property type="entry name" value="Galactose-binding domain-like"/>
    <property type="match status" value="1"/>
</dbReference>
<evidence type="ECO:0000313" key="2">
    <source>
        <dbReference type="EMBL" id="CAJ0571422.1"/>
    </source>
</evidence>
<dbReference type="Pfam" id="PF04300">
    <property type="entry name" value="FBA"/>
    <property type="match status" value="1"/>
</dbReference>
<evidence type="ECO:0000313" key="3">
    <source>
        <dbReference type="Proteomes" id="UP001177023"/>
    </source>
</evidence>
<gene>
    <name evidence="2" type="ORF">MSPICULIGERA_LOCUS9829</name>
</gene>
<dbReference type="PROSITE" id="PS51114">
    <property type="entry name" value="FBA"/>
    <property type="match status" value="1"/>
</dbReference>
<dbReference type="SUPFAM" id="SSF81383">
    <property type="entry name" value="F-box domain"/>
    <property type="match status" value="1"/>
</dbReference>
<dbReference type="EMBL" id="CATQJA010002565">
    <property type="protein sequence ID" value="CAJ0571422.1"/>
    <property type="molecule type" value="Genomic_DNA"/>
</dbReference>
<dbReference type="GO" id="GO:0031146">
    <property type="term" value="P:SCF-dependent proteasomal ubiquitin-dependent protein catabolic process"/>
    <property type="evidence" value="ECO:0007669"/>
    <property type="project" value="TreeGrafter"/>
</dbReference>
<dbReference type="SUPFAM" id="SSF49785">
    <property type="entry name" value="Galactose-binding domain-like"/>
    <property type="match status" value="1"/>
</dbReference>
<protein>
    <recommendedName>
        <fullName evidence="1">FBA domain-containing protein</fullName>
    </recommendedName>
</protein>
<name>A0AA36FY36_9BILA</name>
<feature type="domain" description="FBA" evidence="1">
    <location>
        <begin position="98"/>
        <end position="292"/>
    </location>
</feature>